<proteinExistence type="inferred from homology"/>
<comment type="catalytic activity">
    <reaction evidence="2">
        <text>UDP-N-acetyl-alpha-D-glucosamine = UDP-N-acetyl-alpha-D-mannosamine</text>
        <dbReference type="Rhea" id="RHEA:17213"/>
        <dbReference type="ChEBI" id="CHEBI:57705"/>
        <dbReference type="ChEBI" id="CHEBI:68623"/>
        <dbReference type="EC" id="5.1.3.14"/>
    </reaction>
</comment>
<dbReference type="PANTHER" id="PTHR43174:SF2">
    <property type="entry name" value="UDP-N-ACETYLGLUCOSAMINE 2-EPIMERASE"/>
    <property type="match status" value="1"/>
</dbReference>
<sequence length="377" mass="42490">MGAIRVLIVFGTRPEAIKMAPVVKRLEQDSRFEGGVCVTGQHKQMLDQVLDLFDISPSYNLGVMKSGQDLTDITSTILLELRDVFEDFKPDYVLVHGDTATTLSATLAAYYKKIRIGHVEAGLRTNDIYSPWPEEGNRRIASCLANIHFAPTDIAQANLLAENISKDSIVVTGNTVIDSLFMVLRKMKENDELRYTLSQRFHFLTEERRIVLITSHRRESFGDGLARICQALIKLADHYTNVDFVYPVHFNPNVREPVNHFLSNRSNIFLIEPQDYLPFVYLMNRSSIILTDSGGIQEEAPSLGKPVLVMRDTTERFEALQSGTVKLVGTSVDVIFREVSKLLSDKKTYDLMSLAHHPYGNGSASERIIQVMCDMSK</sequence>
<evidence type="ECO:0000313" key="9">
    <source>
        <dbReference type="Proteomes" id="UP000053784"/>
    </source>
</evidence>
<evidence type="ECO:0000259" key="7">
    <source>
        <dbReference type="Pfam" id="PF02350"/>
    </source>
</evidence>
<gene>
    <name evidence="8" type="primary">wecB</name>
    <name evidence="8" type="ORF">CF67_17006</name>
</gene>
<dbReference type="eggNOG" id="COG0381">
    <property type="taxonomic scope" value="Bacteria"/>
</dbReference>
<dbReference type="EC" id="5.1.3.14" evidence="4"/>
<dbReference type="GO" id="GO:0008761">
    <property type="term" value="F:UDP-N-acetylglucosamine 2-epimerase activity"/>
    <property type="evidence" value="ECO:0007669"/>
    <property type="project" value="UniProtKB-EC"/>
</dbReference>
<dbReference type="STRING" id="1179155.CF67_17006"/>
<evidence type="ECO:0000256" key="6">
    <source>
        <dbReference type="RuleBase" id="RU003513"/>
    </source>
</evidence>
<comment type="similarity">
    <text evidence="3 6">Belongs to the UDP-N-acetylglucosamine 2-epimerase family.</text>
</comment>
<dbReference type="EMBL" id="JGVK01000009">
    <property type="protein sequence ID" value="KEY91468.1"/>
    <property type="molecule type" value="Genomic_DNA"/>
</dbReference>
<evidence type="ECO:0000256" key="2">
    <source>
        <dbReference type="ARBA" id="ARBA00036080"/>
    </source>
</evidence>
<evidence type="ECO:0000256" key="1">
    <source>
        <dbReference type="ARBA" id="ARBA00023235"/>
    </source>
</evidence>
<dbReference type="OrthoDB" id="9803238at2"/>
<evidence type="ECO:0000313" key="8">
    <source>
        <dbReference type="EMBL" id="KEY91468.1"/>
    </source>
</evidence>
<comment type="caution">
    <text evidence="8">The sequence shown here is derived from an EMBL/GenBank/DDBJ whole genome shotgun (WGS) entry which is preliminary data.</text>
</comment>
<organism evidence="8 9">
    <name type="scientific">Candidatus Photodesmus blepharonis</name>
    <dbReference type="NCBI Taxonomy" id="1179155"/>
    <lineage>
        <taxon>Bacteria</taxon>
        <taxon>Pseudomonadati</taxon>
        <taxon>Pseudomonadota</taxon>
        <taxon>Gammaproteobacteria</taxon>
        <taxon>Vibrionales</taxon>
        <taxon>Vibrionaceae</taxon>
        <taxon>Candidatus Photodesmus</taxon>
    </lineage>
</organism>
<name>A0A084CNT9_9GAMM</name>
<dbReference type="RefSeq" id="WP_034413539.1">
    <property type="nucleotide sequence ID" value="NZ_JGVK01000009.1"/>
</dbReference>
<evidence type="ECO:0000256" key="3">
    <source>
        <dbReference type="ARBA" id="ARBA00038209"/>
    </source>
</evidence>
<accession>A0A084CNT9</accession>
<evidence type="ECO:0000256" key="5">
    <source>
        <dbReference type="ARBA" id="ARBA00074883"/>
    </source>
</evidence>
<dbReference type="InterPro" id="IPR003331">
    <property type="entry name" value="UDP_GlcNAc_Epimerase_2_dom"/>
</dbReference>
<feature type="domain" description="UDP-N-acetylglucosamine 2-epimerase" evidence="7">
    <location>
        <begin position="24"/>
        <end position="372"/>
    </location>
</feature>
<dbReference type="PANTHER" id="PTHR43174">
    <property type="entry name" value="UDP-N-ACETYLGLUCOSAMINE 2-EPIMERASE"/>
    <property type="match status" value="1"/>
</dbReference>
<protein>
    <recommendedName>
        <fullName evidence="5">UDP-N-acetylglucosamine 2-epimerase</fullName>
        <ecNumber evidence="4">5.1.3.14</ecNumber>
    </recommendedName>
</protein>
<dbReference type="InterPro" id="IPR029767">
    <property type="entry name" value="WecB-like"/>
</dbReference>
<dbReference type="CDD" id="cd03786">
    <property type="entry name" value="GTB_UDP-GlcNAc_2-Epimerase"/>
    <property type="match status" value="1"/>
</dbReference>
<keyword evidence="9" id="KW-1185">Reference proteome</keyword>
<dbReference type="SUPFAM" id="SSF53756">
    <property type="entry name" value="UDP-Glycosyltransferase/glycogen phosphorylase"/>
    <property type="match status" value="1"/>
</dbReference>
<reference evidence="8 9" key="1">
    <citation type="submission" date="2014-03" db="EMBL/GenBank/DDBJ databases">
        <title>Selection and divergence in the genomes of co-occurring obligate luminous symbionts with specific hosts.</title>
        <authorList>
            <person name="Hendry T.A."/>
            <person name="de Wet J.R."/>
            <person name="Dunlap P.V."/>
        </authorList>
    </citation>
    <scope>NUCLEOTIDE SEQUENCE [LARGE SCALE GENOMIC DNA]</scope>
    <source>
        <strain evidence="8 9">Ppalp.1</strain>
    </source>
</reference>
<dbReference type="Proteomes" id="UP000053784">
    <property type="component" value="Unassembled WGS sequence"/>
</dbReference>
<evidence type="ECO:0000256" key="4">
    <source>
        <dbReference type="ARBA" id="ARBA00038858"/>
    </source>
</evidence>
<dbReference type="AlphaFoldDB" id="A0A084CNT9"/>
<dbReference type="Pfam" id="PF02350">
    <property type="entry name" value="Epimerase_2"/>
    <property type="match status" value="1"/>
</dbReference>
<dbReference type="NCBIfam" id="TIGR00236">
    <property type="entry name" value="wecB"/>
    <property type="match status" value="1"/>
</dbReference>
<dbReference type="Gene3D" id="3.40.50.2000">
    <property type="entry name" value="Glycogen Phosphorylase B"/>
    <property type="match status" value="2"/>
</dbReference>
<dbReference type="FunFam" id="3.40.50.2000:FF:000043">
    <property type="entry name" value="UDP-N-acetylglucosamine 2-epimerase"/>
    <property type="match status" value="1"/>
</dbReference>
<keyword evidence="1 6" id="KW-0413">Isomerase</keyword>